<organism evidence="1 2">
    <name type="scientific">Dyadobacter linearis</name>
    <dbReference type="NCBI Taxonomy" id="2823330"/>
    <lineage>
        <taxon>Bacteria</taxon>
        <taxon>Pseudomonadati</taxon>
        <taxon>Bacteroidota</taxon>
        <taxon>Cytophagia</taxon>
        <taxon>Cytophagales</taxon>
        <taxon>Spirosomataceae</taxon>
        <taxon>Dyadobacter</taxon>
    </lineage>
</organism>
<sequence length="38" mass="4618">MSRIDWYGLKSLLNPMTLYVPDHKKSRNRFQFLLFTNS</sequence>
<name>A0ABM8UWS5_9BACT</name>
<keyword evidence="2" id="KW-1185">Reference proteome</keyword>
<dbReference type="Proteomes" id="UP000679725">
    <property type="component" value="Unassembled WGS sequence"/>
</dbReference>
<evidence type="ECO:0000313" key="1">
    <source>
        <dbReference type="EMBL" id="CAG5073586.1"/>
    </source>
</evidence>
<comment type="caution">
    <text evidence="1">The sequence shown here is derived from an EMBL/GenBank/DDBJ whole genome shotgun (WGS) entry which is preliminary data.</text>
</comment>
<evidence type="ECO:0000313" key="2">
    <source>
        <dbReference type="Proteomes" id="UP000679725"/>
    </source>
</evidence>
<proteinExistence type="predicted"/>
<dbReference type="EMBL" id="CAJRAU010000009">
    <property type="protein sequence ID" value="CAG5073586.1"/>
    <property type="molecule type" value="Genomic_DNA"/>
</dbReference>
<accession>A0ABM8UWS5</accession>
<protein>
    <recommendedName>
        <fullName evidence="3">Transposase</fullName>
    </recommendedName>
</protein>
<gene>
    <name evidence="1" type="ORF">DYBT9623_04814</name>
</gene>
<reference evidence="1 2" key="1">
    <citation type="submission" date="2021-04" db="EMBL/GenBank/DDBJ databases">
        <authorList>
            <person name="Rodrigo-Torres L."/>
            <person name="Arahal R. D."/>
            <person name="Lucena T."/>
        </authorList>
    </citation>
    <scope>NUCLEOTIDE SEQUENCE [LARGE SCALE GENOMIC DNA]</scope>
    <source>
        <strain evidence="1 2">CECT 9623</strain>
    </source>
</reference>
<evidence type="ECO:0008006" key="3">
    <source>
        <dbReference type="Google" id="ProtNLM"/>
    </source>
</evidence>